<feature type="transmembrane region" description="Helical" evidence="1">
    <location>
        <begin position="181"/>
        <end position="199"/>
    </location>
</feature>
<evidence type="ECO:0000313" key="2">
    <source>
        <dbReference type="EMBL" id="NLW36723.1"/>
    </source>
</evidence>
<feature type="transmembrane region" description="Helical" evidence="1">
    <location>
        <begin position="128"/>
        <end position="144"/>
    </location>
</feature>
<keyword evidence="1" id="KW-0812">Transmembrane</keyword>
<reference evidence="2" key="1">
    <citation type="journal article" date="2020" name="Biotechnol. Biofuels">
        <title>New insights from the biogas microbiome by comprehensive genome-resolved metagenomics of nearly 1600 species originating from multiple anaerobic digesters.</title>
        <authorList>
            <person name="Campanaro S."/>
            <person name="Treu L."/>
            <person name="Rodriguez-R L.M."/>
            <person name="Kovalovszki A."/>
            <person name="Ziels R.M."/>
            <person name="Maus I."/>
            <person name="Zhu X."/>
            <person name="Kougias P.G."/>
            <person name="Basile A."/>
            <person name="Luo G."/>
            <person name="Schluter A."/>
            <person name="Konstantinidis K.T."/>
            <person name="Angelidaki I."/>
        </authorList>
    </citation>
    <scope>NUCLEOTIDE SEQUENCE</scope>
    <source>
        <strain evidence="2">AS06rmzACSIP_7</strain>
    </source>
</reference>
<dbReference type="EMBL" id="JAAYEE010000286">
    <property type="protein sequence ID" value="NLW36723.1"/>
    <property type="molecule type" value="Genomic_DNA"/>
</dbReference>
<dbReference type="Proteomes" id="UP000777265">
    <property type="component" value="Unassembled WGS sequence"/>
</dbReference>
<sequence length="261" mass="28538">MKKIFIYILASILLYSYFRELNGVKIFLIVLGLASIYGISLLPSRYVVAAKYPIILLSFAGTAGFLLYPALGTSYPVEPAIVFLAFYSITWYLVTMEEKGRDPVKEIVALSVLFLSVSFNLAMAGKPLLILPLGLAVILFLFILGKTRIMLFIAGYTLVITAVLVYKQIVIIGAGIPMREIRLYALLSTSFIFLAINFLRFVKGDGHANILAFFGFLYICIDLLVSTGLKLSGGLLNQPALALAMMSPLIGLMIQAEGGKA</sequence>
<feature type="transmembrane region" description="Helical" evidence="1">
    <location>
        <begin position="211"/>
        <end position="229"/>
    </location>
</feature>
<feature type="transmembrane region" description="Helical" evidence="1">
    <location>
        <begin position="26"/>
        <end position="42"/>
    </location>
</feature>
<evidence type="ECO:0000256" key="1">
    <source>
        <dbReference type="SAM" id="Phobius"/>
    </source>
</evidence>
<feature type="transmembrane region" description="Helical" evidence="1">
    <location>
        <begin position="54"/>
        <end position="71"/>
    </location>
</feature>
<organism evidence="2 3">
    <name type="scientific">Syntrophorhabdus aromaticivorans</name>
    <dbReference type="NCBI Taxonomy" id="328301"/>
    <lineage>
        <taxon>Bacteria</taxon>
        <taxon>Pseudomonadati</taxon>
        <taxon>Thermodesulfobacteriota</taxon>
        <taxon>Syntrophorhabdia</taxon>
        <taxon>Syntrophorhabdales</taxon>
        <taxon>Syntrophorhabdaceae</taxon>
        <taxon>Syntrophorhabdus</taxon>
    </lineage>
</organism>
<feature type="transmembrane region" description="Helical" evidence="1">
    <location>
        <begin position="77"/>
        <end position="94"/>
    </location>
</feature>
<feature type="transmembrane region" description="Helical" evidence="1">
    <location>
        <begin position="106"/>
        <end position="122"/>
    </location>
</feature>
<evidence type="ECO:0000313" key="3">
    <source>
        <dbReference type="Proteomes" id="UP000777265"/>
    </source>
</evidence>
<proteinExistence type="predicted"/>
<protein>
    <submittedName>
        <fullName evidence="2">Uncharacterized protein</fullName>
    </submittedName>
</protein>
<feature type="transmembrane region" description="Helical" evidence="1">
    <location>
        <begin position="235"/>
        <end position="254"/>
    </location>
</feature>
<dbReference type="AlphaFoldDB" id="A0A971S1Y0"/>
<reference evidence="2" key="2">
    <citation type="submission" date="2020-01" db="EMBL/GenBank/DDBJ databases">
        <authorList>
            <person name="Campanaro S."/>
        </authorList>
    </citation>
    <scope>NUCLEOTIDE SEQUENCE</scope>
    <source>
        <strain evidence="2">AS06rmzACSIP_7</strain>
    </source>
</reference>
<gene>
    <name evidence="2" type="ORF">GXY80_14795</name>
</gene>
<accession>A0A971S1Y0</accession>
<keyword evidence="1" id="KW-1133">Transmembrane helix</keyword>
<name>A0A971S1Y0_9BACT</name>
<feature type="transmembrane region" description="Helical" evidence="1">
    <location>
        <begin position="151"/>
        <end position="175"/>
    </location>
</feature>
<comment type="caution">
    <text evidence="2">The sequence shown here is derived from an EMBL/GenBank/DDBJ whole genome shotgun (WGS) entry which is preliminary data.</text>
</comment>
<keyword evidence="1" id="KW-0472">Membrane</keyword>